<protein>
    <submittedName>
        <fullName evidence="1">Uncharacterized protein</fullName>
    </submittedName>
</protein>
<comment type="caution">
    <text evidence="1">The sequence shown here is derived from an EMBL/GenBank/DDBJ whole genome shotgun (WGS) entry which is preliminary data.</text>
</comment>
<reference evidence="1 2" key="1">
    <citation type="submission" date="2020-08" db="EMBL/GenBank/DDBJ databases">
        <title>A Genomic Blueprint of the Chicken Gut Microbiome.</title>
        <authorList>
            <person name="Gilroy R."/>
            <person name="Ravi A."/>
            <person name="Getino M."/>
            <person name="Pursley I."/>
            <person name="Horton D.L."/>
            <person name="Alikhan N.-F."/>
            <person name="Baker D."/>
            <person name="Gharbi K."/>
            <person name="Hall N."/>
            <person name="Watson M."/>
            <person name="Adriaenssens E.M."/>
            <person name="Foster-Nyarko E."/>
            <person name="Jarju S."/>
            <person name="Secka A."/>
            <person name="Antonio M."/>
            <person name="Oren A."/>
            <person name="Chaudhuri R."/>
            <person name="La Ragione R.M."/>
            <person name="Hildebrand F."/>
            <person name="Pallen M.J."/>
        </authorList>
    </citation>
    <scope>NUCLEOTIDE SEQUENCE [LARGE SCALE GENOMIC DNA]</scope>
    <source>
        <strain evidence="1 2">Sa3CUN1</strain>
    </source>
</reference>
<dbReference type="EMBL" id="JACSQZ010000012">
    <property type="protein sequence ID" value="MBD7914562.1"/>
    <property type="molecule type" value="Genomic_DNA"/>
</dbReference>
<dbReference type="Proteomes" id="UP000640335">
    <property type="component" value="Unassembled WGS sequence"/>
</dbReference>
<accession>A0ABR8Q2C0</accession>
<gene>
    <name evidence="1" type="ORF">H9660_05340</name>
</gene>
<dbReference type="RefSeq" id="WP_191749281.1">
    <property type="nucleotide sequence ID" value="NZ_JACSQZ010000012.1"/>
</dbReference>
<evidence type="ECO:0000313" key="1">
    <source>
        <dbReference type="EMBL" id="MBD7914562.1"/>
    </source>
</evidence>
<sequence>MATIELRMSEEEFWNCTHRKLQSLLKVHYKIHNQEVNKEEVYGDTISL</sequence>
<proteinExistence type="predicted"/>
<name>A0ABR8Q2C0_9CLOT</name>
<keyword evidence="2" id="KW-1185">Reference proteome</keyword>
<evidence type="ECO:0000313" key="2">
    <source>
        <dbReference type="Proteomes" id="UP000640335"/>
    </source>
</evidence>
<organism evidence="1 2">
    <name type="scientific">Clostridium gallinarum</name>
    <dbReference type="NCBI Taxonomy" id="2762246"/>
    <lineage>
        <taxon>Bacteria</taxon>
        <taxon>Bacillati</taxon>
        <taxon>Bacillota</taxon>
        <taxon>Clostridia</taxon>
        <taxon>Eubacteriales</taxon>
        <taxon>Clostridiaceae</taxon>
        <taxon>Clostridium</taxon>
    </lineage>
</organism>